<evidence type="ECO:0000256" key="41">
    <source>
        <dbReference type="ARBA" id="ARBA00023050"/>
    </source>
</evidence>
<organism evidence="62">
    <name type="scientific">Miniopterus picornavirus 1</name>
    <dbReference type="NCBI Taxonomy" id="2184394"/>
    <lineage>
        <taxon>Viruses</taxon>
        <taxon>Riboviria</taxon>
        <taxon>Orthornavirae</taxon>
        <taxon>Pisuviricota</taxon>
        <taxon>Pisoniviricetes</taxon>
        <taxon>Picornavirales</taxon>
    </lineage>
</organism>
<evidence type="ECO:0000256" key="49">
    <source>
        <dbReference type="ARBA" id="ARBA00024513"/>
    </source>
</evidence>
<keyword evidence="13" id="KW-1113">Inhibition of host RLR pathway by virus</keyword>
<keyword evidence="29" id="KW-0378">Hydrolase</keyword>
<dbReference type="InterPro" id="IPR009003">
    <property type="entry name" value="Peptidase_S1_PA"/>
</dbReference>
<dbReference type="InterPro" id="IPR000605">
    <property type="entry name" value="Helicase_SF3_ssDNA/RNA_vir"/>
</dbReference>
<dbReference type="GO" id="GO:0039520">
    <property type="term" value="P:symbiont-mediated activation of host autophagy"/>
    <property type="evidence" value="ECO:0007669"/>
    <property type="project" value="UniProtKB-KW"/>
</dbReference>
<evidence type="ECO:0000259" key="60">
    <source>
        <dbReference type="PROSITE" id="PS51218"/>
    </source>
</evidence>
<evidence type="ECO:0000256" key="25">
    <source>
        <dbReference type="ARBA" id="ARBA00022707"/>
    </source>
</evidence>
<evidence type="ECO:0000256" key="13">
    <source>
        <dbReference type="ARBA" id="ARBA00022482"/>
    </source>
</evidence>
<dbReference type="SUPFAM" id="SSF88633">
    <property type="entry name" value="Positive stranded ssRNA viruses"/>
    <property type="match status" value="2"/>
</dbReference>
<keyword evidence="14" id="KW-0696">RNA-directed RNA polymerase</keyword>
<dbReference type="InterPro" id="IPR043502">
    <property type="entry name" value="DNA/RNA_pol_sf"/>
</dbReference>
<evidence type="ECO:0000256" key="29">
    <source>
        <dbReference type="ARBA" id="ARBA00022801"/>
    </source>
</evidence>
<dbReference type="SUPFAM" id="SSF89043">
    <property type="entry name" value="Soluble domain of poliovirus core protein 3a"/>
    <property type="match status" value="1"/>
</dbReference>
<evidence type="ECO:0000256" key="56">
    <source>
        <dbReference type="ARBA" id="ARBA00047631"/>
    </source>
</evidence>
<keyword evidence="46" id="KW-1172">Pore-mediated penetration of viral genome into host cell</keyword>
<evidence type="ECO:0000256" key="44">
    <source>
        <dbReference type="ARBA" id="ARBA00023197"/>
    </source>
</evidence>
<evidence type="ECO:0000256" key="1">
    <source>
        <dbReference type="ARBA" id="ARBA00001946"/>
    </source>
</evidence>
<dbReference type="GO" id="GO:0042025">
    <property type="term" value="C:host cell nucleus"/>
    <property type="evidence" value="ECO:0007669"/>
    <property type="project" value="UniProtKB-SubCell"/>
</dbReference>
<evidence type="ECO:0000256" key="15">
    <source>
        <dbReference type="ARBA" id="ARBA00022488"/>
    </source>
</evidence>
<keyword evidence="13" id="KW-1090">Inhibition of host innate immune response by virus</keyword>
<feature type="domain" description="SF3 helicase" evidence="60">
    <location>
        <begin position="1375"/>
        <end position="1537"/>
    </location>
</feature>
<evidence type="ECO:0000256" key="14">
    <source>
        <dbReference type="ARBA" id="ARBA00022484"/>
    </source>
</evidence>
<keyword evidence="48" id="KW-0407">Ion channel</keyword>
<evidence type="ECO:0000256" key="53">
    <source>
        <dbReference type="ARBA" id="ARBA00045749"/>
    </source>
</evidence>
<evidence type="ECO:0000256" key="3">
    <source>
        <dbReference type="ARBA" id="ARBA00002750"/>
    </source>
</evidence>
<dbReference type="Pfam" id="PF01552">
    <property type="entry name" value="Pico_P2B"/>
    <property type="match status" value="1"/>
</dbReference>
<comment type="subunit">
    <text evidence="10">Interacts with protein 3CD.</text>
</comment>
<dbReference type="GO" id="GO:0044162">
    <property type="term" value="C:host cell cytoplasmic vesicle membrane"/>
    <property type="evidence" value="ECO:0007669"/>
    <property type="project" value="UniProtKB-SubCell"/>
</dbReference>
<evidence type="ECO:0000256" key="30">
    <source>
        <dbReference type="ARBA" id="ARBA00022806"/>
    </source>
</evidence>
<comment type="function">
    <text evidence="50">Forms an icosahedral capsid of pseudo T=3 symmetry with capsid proteins VP2 and VP3. The capsid is 300 Angstroms in diameter, composed of 60 copies of each capsid protein and enclosing the viral positive strand RNA genome.</text>
</comment>
<dbReference type="PROSITE" id="PS51874">
    <property type="entry name" value="PCV_3C_PRO"/>
    <property type="match status" value="1"/>
</dbReference>
<dbReference type="GO" id="GO:0006351">
    <property type="term" value="P:DNA-templated transcription"/>
    <property type="evidence" value="ECO:0007669"/>
    <property type="project" value="InterPro"/>
</dbReference>
<keyword evidence="42" id="KW-0406">Ion transport</keyword>
<evidence type="ECO:0000256" key="6">
    <source>
        <dbReference type="ARBA" id="ARBA00004328"/>
    </source>
</evidence>
<evidence type="ECO:0000256" key="4">
    <source>
        <dbReference type="ARBA" id="ARBA00004147"/>
    </source>
</evidence>
<keyword evidence="28" id="KW-0863">Zinc-finger</keyword>
<evidence type="ECO:0000256" key="37">
    <source>
        <dbReference type="ARBA" id="ARBA00022870"/>
    </source>
</evidence>
<dbReference type="InterPro" id="IPR059138">
    <property type="entry name" value="Pico_VP1"/>
</dbReference>
<keyword evidence="43" id="KW-0472">Membrane</keyword>
<dbReference type="GO" id="GO:0039694">
    <property type="term" value="P:viral RNA genome replication"/>
    <property type="evidence" value="ECO:0007669"/>
    <property type="project" value="InterPro"/>
</dbReference>
<evidence type="ECO:0000256" key="40">
    <source>
        <dbReference type="ARBA" id="ARBA00023039"/>
    </source>
</evidence>
<dbReference type="InterPro" id="IPR036203">
    <property type="entry name" value="P3A_soluble_dom"/>
</dbReference>
<keyword evidence="38" id="KW-1162">Viral penetration into host cytoplasm</keyword>
<dbReference type="GO" id="GO:0039522">
    <property type="term" value="P:symbiont-mediated suppression of host mRNA export from nucleus"/>
    <property type="evidence" value="ECO:0007669"/>
    <property type="project" value="UniProtKB-KW"/>
</dbReference>
<evidence type="ECO:0000256" key="45">
    <source>
        <dbReference type="ARBA" id="ARBA00023200"/>
    </source>
</evidence>
<reference evidence="62" key="1">
    <citation type="submission" date="2017-06" db="EMBL/GenBank/DDBJ databases">
        <title>Picornaviruses in small mammals, China.</title>
        <authorList>
            <person name="Guo W.-P."/>
            <person name="Zhang Y.-Z."/>
        </authorList>
    </citation>
    <scope>NUCLEOTIDE SEQUENCE</scope>
    <source>
        <strain evidence="62">Henan-Ms56-1</strain>
    </source>
</reference>
<keyword evidence="35" id="KW-0460">Magnesium</keyword>
<dbReference type="GO" id="GO:0006508">
    <property type="term" value="P:proteolysis"/>
    <property type="evidence" value="ECO:0007669"/>
    <property type="project" value="UniProtKB-KW"/>
</dbReference>
<dbReference type="InterPro" id="IPR027417">
    <property type="entry name" value="P-loop_NTPase"/>
</dbReference>
<evidence type="ECO:0000256" key="2">
    <source>
        <dbReference type="ARBA" id="ARBA00002372"/>
    </source>
</evidence>
<keyword evidence="30" id="KW-0347">Helicase</keyword>
<dbReference type="Pfam" id="PF00548">
    <property type="entry name" value="Peptidase_C3"/>
    <property type="match status" value="1"/>
</dbReference>
<keyword evidence="23" id="KW-0548">Nucleotidyltransferase</keyword>
<feature type="region of interest" description="Disordered" evidence="58">
    <location>
        <begin position="942"/>
        <end position="962"/>
    </location>
</feature>
<evidence type="ECO:0000256" key="47">
    <source>
        <dbReference type="ARBA" id="ARBA00023288"/>
    </source>
</evidence>
<dbReference type="InterPro" id="IPR001205">
    <property type="entry name" value="RNA-dir_pol_C"/>
</dbReference>
<comment type="catalytic activity">
    <reaction evidence="56">
        <text>a ribonucleoside 5'-triphosphate + H2O = a ribonucleoside 5'-diphosphate + phosphate + H(+)</text>
        <dbReference type="Rhea" id="RHEA:23680"/>
        <dbReference type="ChEBI" id="CHEBI:15377"/>
        <dbReference type="ChEBI" id="CHEBI:15378"/>
        <dbReference type="ChEBI" id="CHEBI:43474"/>
        <dbReference type="ChEBI" id="CHEBI:57930"/>
        <dbReference type="ChEBI" id="CHEBI:61557"/>
        <dbReference type="EC" id="3.6.1.15"/>
    </reaction>
</comment>
<comment type="subunit">
    <text evidence="8">Interacts with RNA-directed RNA polymerase.</text>
</comment>
<sequence>MFGPALSKLGLKKASLEETLLVVSKEYNGWSRFRTSCIIRVTGGVGRVIYLRQIITTEHAVPSWHHAPATTNVSHHRRRNVGLTQSIMANGNKKNRIEAQRDAYIINWYGTEYTKAYQKGELNMDPEKFTKPVTDIAAATMGPALKSPTVEEAGYSDRIMQLTSGNSTITTQEAALAIVAYAQWPEYDNGVGEAIDAPSKPGPSADRFYTLPSIQWTQTFPGAWWRFPYALTDQGVFGQNCAYHFLMRSGFCFHVQCNASAFHQGALLVVVIPECQVDGVKDFPRHTVLMDEATRNIFLRQYPLAQLTLFPHQVINLRTNNSATIVWPYTNSTPAENALSHDFVTLVAIPLTPLGFNEGATPYVPITVSVCPMASQFSGLRNQVVLARPIADAQGLPVFQTPGSEQFVTTLRNEGYPMYPDFEPTPNHGIPGRVKNLLEIAQVDTFCLASSSDNSGLAFHLDVSQQGAPGGKIADWDLSMQARFFSTTYLARLAKFFVHYRGSIKLTLMFCGSKMATGKLLIAYTPPGGNPPPGREQAMLATHVVWDVGLQSAVSFPIPFISQSQYRYNNTAGNTMSYAGYISVFYQTNIVVPPGAPSTCPIIVMVSACDDFLLRQPTDNAYYQGLGDDIGKVVSGHVKTTVENVMNRPAAIGSGEGEQGLTVTSGESAALTAPETGATATANPDTTLETRFLSQTYSGAATDVSNFMSKYGLVGRETLRASAGAGFAFKRIPLWFNDMKTALATKTKYRMFTYVRCHFDLVMVIAPGSSYDATKSDPSGDAAIQYLFCAPGTPAPTGPDSPEWYLPTTPSVITKATSPPGSIRVPFMSVCSAYATRFDGYPTFQVNQTNEVNYGNFPGNFIGDLYVRVMPSGANSQQHLNDSMIYGVYLYARPVDFEGYMPRPIVSLKTTATIAGSRNRVEFVDVVNGTQRTDNIRELVIGGNPDGSDYEKPRKKKNTGPSCISYPKKRWDHAPGYVKKAACLPQAINMEKLFTFQVLPLHENLILLPLHLLTETLWFRQDPDSPPFETKYTVVRKDPQHDLALIQTDERFSPVKLCRKLAPPDRAWFTMRNSTAEYVRRVKRCHYEAVVDDIANYDDPSKAHEQSDMFGVDFSIPEGSCGSVLVCPDGVCGIASASDEDNGWFTALGHVPWLNAYKQGIYDWIHDICQDLGSAFGAGVSDEVKNEVQEAYLRVCKGSSVRMEMGKEMINWLIKAICATVMIARAEDKAATAATLGVMLGADLLLKSPFDWLQDKVNQVLGYAASAVAQGPVDWLKDFNVVCTSFKWLDWVAAQISKFVDWLKKLLAHEDPRRRKFMTMLEDLPMLMEHIDKIAVQRGKYDPELIKKVCNNMRALKRGADIYGIERHHATLQITKYYNKAMQILASMTKGRTEPVAMLIHGTPGAGKSLATEMIGRRLTEMIGGNRPYCLPPDPKHFDGYTQQPVVIMDDVGQNPDGEDLKLFCQMVSSTEFIPPMAALEEKGLAFTSDFVLASTNCQHLAPPTIVEPKALMRRFHLDLNIVIRPDYTIGNNKLDASKAFNTCNHKAENFRKCCPMVCGEAIAFVDRRTKEEHSMDDVVGLLMLEHMRRRATGDALEAFFQGSDDDDWLQSDYDKLPAVLKTLDEQVAEKLIPPKPLPKEIADLITAVGYKEEIFDYCKKQGWVVPAAVEIVRTRATVKEVVSWFGTSLSILASTLSIAGLVYWMYTIFASKQGAYSGEPKKTLKKPELRRSAQVQGPDMQFATKLMETSLFDVKTDRGCFTGLGIYDNWMMLPGHAEPGEFLYLEDERFEVLDIVDLNNAQGNLELTLVQIDRPIKFRDIRKFFADHFTAEKDCHLIINNSKFRRMYCPVGKVSMFGFLNLSHQPVFNTCHYRYPTKSGQCGGVVVKAGKIIGMHIGGDGYNGYAAILTKAHVAKAQGQIIEKRKTTACSINVNSRTALHPSVFHDVFPGSKEPAALHPKDKRLEVDLDEAAFSKYKGNKKLESYDYPELLGPDYGYAGTEAKLDFPPETMEAIDQYVEQVRPLLPHNLTDPLDLDEVVYGIENLDGLDLSTSAGFPYVTKGVRKRDLIPERGQPLTKLQEALDLHGYDLPFVTYLKDELRPLDKIKKGKTRVIECSSLNDTIMMKRTFGRFFQTWHANPGTVTGSAVGCNPDYHWSQFYVQMGDQPLVAFDYSNFDASLHPCWFQALALFLQKLGYSKHDLRLIKQLCNSKHYYKDIYYTVEGGMPSGCSGTSVFNSIINNLIIKTLVLRCYKGIDLDQLKIIAYGDDVLVSYPWQLDAGVLAEEGANFGLTMTPPDKGDCFNEITWDNATFLKRGFRKDEQFPFLVHPVFPMSEIHESIRWTRSAAATQEHVASLCRLAWHNGRETYEDFVKAIRSVPVGRALSIPSFRTLEREWLELF</sequence>
<keyword evidence="37" id="KW-1043">Host membrane</keyword>
<dbReference type="PROSITE" id="PS50507">
    <property type="entry name" value="RDRP_SSRNA_POS"/>
    <property type="match status" value="1"/>
</dbReference>
<evidence type="ECO:0000256" key="8">
    <source>
        <dbReference type="ARBA" id="ARBA00011124"/>
    </source>
</evidence>
<evidence type="ECO:0000256" key="5">
    <source>
        <dbReference type="ARBA" id="ARBA00004295"/>
    </source>
</evidence>
<evidence type="ECO:0000256" key="19">
    <source>
        <dbReference type="ARBA" id="ARBA00022561"/>
    </source>
</evidence>
<evidence type="ECO:0000256" key="54">
    <source>
        <dbReference type="ARBA" id="ARBA00046425"/>
    </source>
</evidence>
<dbReference type="Gene3D" id="2.60.120.20">
    <property type="match status" value="3"/>
</dbReference>
<dbReference type="GO" id="GO:0015267">
    <property type="term" value="F:channel activity"/>
    <property type="evidence" value="ECO:0007669"/>
    <property type="project" value="UniProtKB-KW"/>
</dbReference>
<feature type="domain" description="RdRp catalytic" evidence="59">
    <location>
        <begin position="2168"/>
        <end position="2284"/>
    </location>
</feature>
<keyword evidence="36" id="KW-0946">Virion</keyword>
<keyword evidence="38" id="KW-1160">Virus entry into host cell</keyword>
<keyword evidence="12" id="KW-0813">Transport</keyword>
<keyword evidence="20" id="KW-1048">Host nucleus</keyword>
<dbReference type="GO" id="GO:0005198">
    <property type="term" value="F:structural molecule activity"/>
    <property type="evidence" value="ECO:0007669"/>
    <property type="project" value="InterPro"/>
</dbReference>
<evidence type="ECO:0000256" key="55">
    <source>
        <dbReference type="ARBA" id="ARBA00046779"/>
    </source>
</evidence>
<dbReference type="InterPro" id="IPR002527">
    <property type="entry name" value="Pico_P2B"/>
</dbReference>
<evidence type="ECO:0000256" key="32">
    <source>
        <dbReference type="ARBA" id="ARBA00022809"/>
    </source>
</evidence>
<keyword evidence="41" id="KW-1072">Activation of host autophagy by virus</keyword>
<dbReference type="GO" id="GO:0075509">
    <property type="term" value="P:endocytosis involved in viral entry into host cell"/>
    <property type="evidence" value="ECO:0007669"/>
    <property type="project" value="UniProtKB-KW"/>
</dbReference>
<evidence type="ECO:0000256" key="31">
    <source>
        <dbReference type="ARBA" id="ARBA00022807"/>
    </source>
</evidence>
<dbReference type="InterPro" id="IPR033703">
    <property type="entry name" value="Rhv-like"/>
</dbReference>
<dbReference type="Pfam" id="PF00910">
    <property type="entry name" value="RNA_helicase"/>
    <property type="match status" value="1"/>
</dbReference>
<evidence type="ECO:0000256" key="35">
    <source>
        <dbReference type="ARBA" id="ARBA00022842"/>
    </source>
</evidence>
<comment type="subunit">
    <text evidence="55">Homohexamer; forms a hexameric ring structure with 6-fold symmetry characteristic of AAA+ ATPases. Interacts (via N-terminus) with host RTN3 (via reticulon domain); this interaction is important for viral replication. Interacts with capsid protein VP3; this interaction may be important for virion morphogenesis.</text>
</comment>
<evidence type="ECO:0000256" key="20">
    <source>
        <dbReference type="ARBA" id="ARBA00022562"/>
    </source>
</evidence>
<dbReference type="GO" id="GO:0003724">
    <property type="term" value="F:RNA helicase activity"/>
    <property type="evidence" value="ECO:0007669"/>
    <property type="project" value="InterPro"/>
</dbReference>
<keyword evidence="47" id="KW-0449">Lipoprotein</keyword>
<keyword evidence="33" id="KW-0862">Zinc</keyword>
<comment type="function">
    <text evidence="53">Component of immature procapsids, which is cleaved into capsid proteins VP4 and VP2 after maturation. Allows the capsid to remain inactive before the maturation step.</text>
</comment>
<evidence type="ECO:0000256" key="16">
    <source>
        <dbReference type="ARBA" id="ARBA00022520"/>
    </source>
</evidence>
<dbReference type="GO" id="GO:0005524">
    <property type="term" value="F:ATP binding"/>
    <property type="evidence" value="ECO:0007669"/>
    <property type="project" value="UniProtKB-KW"/>
</dbReference>
<keyword evidence="32" id="KW-1193">Eukaryotic host translation shutoff by virus</keyword>
<dbReference type="InterPro" id="IPR029053">
    <property type="entry name" value="Viral_coat"/>
</dbReference>
<keyword evidence="39" id="KW-0693">Viral RNA replication</keyword>
<dbReference type="Pfam" id="PF08727">
    <property type="entry name" value="P3A"/>
    <property type="match status" value="1"/>
</dbReference>
<keyword evidence="28" id="KW-0479">Metal-binding</keyword>
<dbReference type="GO" id="GO:0034220">
    <property type="term" value="P:monoatomic ion transmembrane transport"/>
    <property type="evidence" value="ECO:0007669"/>
    <property type="project" value="UniProtKB-KW"/>
</dbReference>
<evidence type="ECO:0000256" key="28">
    <source>
        <dbReference type="ARBA" id="ARBA00022771"/>
    </source>
</evidence>
<evidence type="ECO:0000256" key="42">
    <source>
        <dbReference type="ARBA" id="ARBA00023065"/>
    </source>
</evidence>
<keyword evidence="25" id="KW-0519">Myristate</keyword>
<dbReference type="SUPFAM" id="SSF52540">
    <property type="entry name" value="P-loop containing nucleoside triphosphate hydrolases"/>
    <property type="match status" value="1"/>
</dbReference>
<comment type="cofactor">
    <cofactor evidence="1">
        <name>Mg(2+)</name>
        <dbReference type="ChEBI" id="CHEBI:18420"/>
    </cofactor>
</comment>
<evidence type="ECO:0000256" key="22">
    <source>
        <dbReference type="ARBA" id="ARBA00022679"/>
    </source>
</evidence>
<evidence type="ECO:0000256" key="52">
    <source>
        <dbReference type="ARBA" id="ARBA00045482"/>
    </source>
</evidence>
<dbReference type="PROSITE" id="PS51218">
    <property type="entry name" value="SF3_HELICASE_2"/>
    <property type="match status" value="1"/>
</dbReference>
<keyword evidence="34" id="KW-0067">ATP-binding</keyword>
<dbReference type="InterPro" id="IPR007094">
    <property type="entry name" value="RNA-dir_pol_PSvirus"/>
</dbReference>
<accession>A0A2S1YF69</accession>
<dbReference type="Pfam" id="PF00680">
    <property type="entry name" value="RdRP_1"/>
    <property type="match status" value="1"/>
</dbReference>
<keyword evidence="18" id="KW-1192">Host mRNA suppression by virus</keyword>
<dbReference type="GO" id="GO:0008270">
    <property type="term" value="F:zinc ion binding"/>
    <property type="evidence" value="ECO:0007669"/>
    <property type="project" value="UniProtKB-KW"/>
</dbReference>
<comment type="function">
    <text evidence="52">Localizes the viral replication complex to the surface of membranous vesicles. It inhibits host cell endoplasmic reticulum-to-Golgi apparatus transport and causes the disassembly of the Golgi complex, possibly through GBF1 interaction. This would result in depletion of MHC, trail receptors and IFN receptors at the host cell surface. Plays an essential role in viral RNA replication by recruiting ACBD3 and PI4KB at the viral replication sites, thereby allowing the formation of the rearranged membranous structures where viral replication takes place.</text>
</comment>
<keyword evidence="21" id="KW-0645">Protease</keyword>
<evidence type="ECO:0000256" key="51">
    <source>
        <dbReference type="ARBA" id="ARBA00045311"/>
    </source>
</evidence>
<dbReference type="InterPro" id="IPR014838">
    <property type="entry name" value="P3A"/>
</dbReference>
<dbReference type="CDD" id="cd00205">
    <property type="entry name" value="rhv_like"/>
    <property type="match status" value="3"/>
</dbReference>
<keyword evidence="40" id="KW-1182">Viral ion channel</keyword>
<dbReference type="InterPro" id="IPR000199">
    <property type="entry name" value="Peptidase_C3A/C3B_picornavir"/>
</dbReference>
<evidence type="ECO:0000256" key="46">
    <source>
        <dbReference type="ARBA" id="ARBA00023255"/>
    </source>
</evidence>
<comment type="similarity">
    <text evidence="7">Belongs to the picornaviruses polyprotein family.</text>
</comment>
<keyword evidence="16" id="KW-0191">Covalent protein-RNA linkage</keyword>
<evidence type="ECO:0000256" key="39">
    <source>
        <dbReference type="ARBA" id="ARBA00022953"/>
    </source>
</evidence>
<dbReference type="GO" id="GO:0003723">
    <property type="term" value="F:RNA binding"/>
    <property type="evidence" value="ECO:0007669"/>
    <property type="project" value="InterPro"/>
</dbReference>
<name>A0A2S1YF69_9VIRU</name>
<keyword evidence="22" id="KW-0808">Transferase</keyword>
<dbReference type="InterPro" id="IPR001676">
    <property type="entry name" value="Picornavirus_capsid"/>
</dbReference>
<keyword evidence="17" id="KW-0597">Phosphoprotein</keyword>
<dbReference type="InterPro" id="IPR044067">
    <property type="entry name" value="PCV_3C_PRO"/>
</dbReference>
<dbReference type="GO" id="GO:0044694">
    <property type="term" value="P:symbiont genome entry into host cell via pore formation in plasma membrane"/>
    <property type="evidence" value="ECO:0007669"/>
    <property type="project" value="UniProtKB-KW"/>
</dbReference>
<evidence type="ECO:0000256" key="50">
    <source>
        <dbReference type="ARBA" id="ARBA00045131"/>
    </source>
</evidence>
<dbReference type="Pfam" id="PF00073">
    <property type="entry name" value="Rhv"/>
    <property type="match status" value="2"/>
</dbReference>
<dbReference type="GO" id="GO:0004197">
    <property type="term" value="F:cysteine-type endopeptidase activity"/>
    <property type="evidence" value="ECO:0007669"/>
    <property type="project" value="InterPro"/>
</dbReference>
<keyword evidence="19" id="KW-0167">Capsid protein</keyword>
<comment type="function">
    <text evidence="2">Induces and associates with structural rearrangements of intracellular membranes. Displays RNA-binding, nucleotide binding and NTPase activities. May play a role in virion morphogenesis and viral RNA encapsidation by interacting with the capsid protein VP3.</text>
</comment>
<dbReference type="Gene3D" id="2.40.10.10">
    <property type="entry name" value="Trypsin-like serine proteases"/>
    <property type="match status" value="3"/>
</dbReference>
<keyword evidence="38" id="KW-1164">Virus endocytosis by host</keyword>
<comment type="subunit">
    <text evidence="9">Interacts with capsid protein VP1 and capsid protein VP3 to form heterotrimeric protomers.</text>
</comment>
<evidence type="ECO:0000256" key="24">
    <source>
        <dbReference type="ARBA" id="ARBA00022706"/>
    </source>
</evidence>
<protein>
    <recommendedName>
        <fullName evidence="11">Genome polyprotein</fullName>
    </recommendedName>
</protein>
<evidence type="ECO:0000256" key="7">
    <source>
        <dbReference type="ARBA" id="ARBA00008303"/>
    </source>
</evidence>
<keyword evidence="15" id="KW-1036">Host cytoplasmic vesicle</keyword>
<keyword evidence="13" id="KW-0899">Viral immunoevasion</keyword>
<dbReference type="SUPFAM" id="SSF50494">
    <property type="entry name" value="Trypsin-like serine proteases"/>
    <property type="match status" value="2"/>
</dbReference>
<dbReference type="Pfam" id="PF22663">
    <property type="entry name" value="Rhv_5"/>
    <property type="match status" value="1"/>
</dbReference>
<dbReference type="InterPro" id="IPR043504">
    <property type="entry name" value="Peptidase_S1_PA_chymotrypsin"/>
</dbReference>
<evidence type="ECO:0000256" key="33">
    <source>
        <dbReference type="ARBA" id="ARBA00022833"/>
    </source>
</evidence>
<keyword evidence="26" id="KW-0677">Repeat</keyword>
<evidence type="ECO:0000256" key="38">
    <source>
        <dbReference type="ARBA" id="ARBA00022890"/>
    </source>
</evidence>
<dbReference type="InterPro" id="IPR014759">
    <property type="entry name" value="Helicase_SF3_ssRNA_vir"/>
</dbReference>
<dbReference type="Gene3D" id="3.30.70.270">
    <property type="match status" value="1"/>
</dbReference>
<dbReference type="InterPro" id="IPR043128">
    <property type="entry name" value="Rev_trsase/Diguanyl_cyclase"/>
</dbReference>
<dbReference type="Gene3D" id="4.10.880.10">
    <property type="entry name" value="Poliovirus 3D polymerase Domain 1 (Nucleotidyltransferase)"/>
    <property type="match status" value="1"/>
</dbReference>
<evidence type="ECO:0000256" key="10">
    <source>
        <dbReference type="ARBA" id="ARBA00011647"/>
    </source>
</evidence>
<comment type="subunit">
    <text evidence="54">Homodimer. Interacts with host GBF1. Interacts (via GOLD domain) with host ACBD3 (via GOLD domain); this interaction allows the formation of a viral protein 3A/ACBD3 heterotetramer with a 2:2 stoichiometry, which will stimulate the recruitment of host PI4KB in order to synthesize PI4P at the viral RNA replication sites.</text>
</comment>
<keyword evidence="45" id="KW-1035">Host cytoplasm</keyword>
<evidence type="ECO:0000256" key="18">
    <source>
        <dbReference type="ARBA" id="ARBA00022557"/>
    </source>
</evidence>
<keyword evidence="44" id="KW-1262">Eukaryotic host gene expression shutoff by virus</keyword>
<comment type="function">
    <text evidence="3">Localizes the viral replication complex to the surface of membranous vesicles. Together with protein 3CD binds the Cis-Active RNA Element (CRE) which is involved in RNA synthesis initiation. Acts as a cofactor to stimulate the activity of 3D polymerase, maybe through a nucleid acid chaperone activity.</text>
</comment>
<comment type="subcellular location">
    <subcellularLocation>
        <location evidence="5">Host cytoplasmic vesicle membrane</location>
        <topology evidence="5">Peripheral membrane protein</topology>
        <orientation evidence="5">Cytoplasmic side</orientation>
    </subcellularLocation>
    <subcellularLocation>
        <location evidence="4">Host nucleus</location>
    </subcellularLocation>
    <subcellularLocation>
        <location evidence="6">Virion</location>
    </subcellularLocation>
</comment>
<dbReference type="Gene3D" id="1.20.960.20">
    <property type="match status" value="1"/>
</dbReference>
<comment type="function">
    <text evidence="51">Lies on the inner surface of the capsid shell. After binding to the host receptor, the capsid undergoes conformational changes. Capsid protein VP4 is released, Capsid protein VP1 N-terminus is externalized, and together, they shape a pore in the host membrane through which the viral genome is translocated into the host cell cytoplasm.</text>
</comment>
<evidence type="ECO:0000256" key="11">
    <source>
        <dbReference type="ARBA" id="ARBA00020107"/>
    </source>
</evidence>
<evidence type="ECO:0000259" key="59">
    <source>
        <dbReference type="PROSITE" id="PS50507"/>
    </source>
</evidence>
<keyword evidence="24" id="KW-1143">T=pseudo3 icosahedral capsid protein</keyword>
<evidence type="ECO:0000256" key="43">
    <source>
        <dbReference type="ARBA" id="ARBA00023136"/>
    </source>
</evidence>
<proteinExistence type="inferred from homology"/>
<evidence type="ECO:0000313" key="62">
    <source>
        <dbReference type="EMBL" id="AWK02678.1"/>
    </source>
</evidence>
<dbReference type="EMBL" id="MF352419">
    <property type="protein sequence ID" value="AWK02678.1"/>
    <property type="molecule type" value="Genomic_RNA"/>
</dbReference>
<evidence type="ECO:0000256" key="12">
    <source>
        <dbReference type="ARBA" id="ARBA00022448"/>
    </source>
</evidence>
<evidence type="ECO:0000256" key="9">
    <source>
        <dbReference type="ARBA" id="ARBA00011474"/>
    </source>
</evidence>
<keyword evidence="41" id="KW-0945">Host-virus interaction</keyword>
<dbReference type="GO" id="GO:0003968">
    <property type="term" value="F:RNA-directed RNA polymerase activity"/>
    <property type="evidence" value="ECO:0007669"/>
    <property type="project" value="UniProtKB-KW"/>
</dbReference>
<evidence type="ECO:0000256" key="23">
    <source>
        <dbReference type="ARBA" id="ARBA00022695"/>
    </source>
</evidence>
<feature type="domain" description="Peptidase C3" evidence="61">
    <location>
        <begin position="1738"/>
        <end position="1915"/>
    </location>
</feature>
<evidence type="ECO:0000256" key="27">
    <source>
        <dbReference type="ARBA" id="ARBA00022741"/>
    </source>
</evidence>
<dbReference type="GO" id="GO:0039618">
    <property type="term" value="C:T=pseudo3 icosahedral viral capsid"/>
    <property type="evidence" value="ECO:0007669"/>
    <property type="project" value="UniProtKB-KW"/>
</dbReference>
<evidence type="ECO:0000256" key="58">
    <source>
        <dbReference type="SAM" id="MobiDB-lite"/>
    </source>
</evidence>
<keyword evidence="44" id="KW-1099">Inhibition of host mRNA nuclear export by virus</keyword>
<keyword evidence="27" id="KW-0547">Nucleotide-binding</keyword>
<keyword evidence="44" id="KW-1190">Host gene expression shutoff by virus</keyword>
<comment type="function">
    <text evidence="57">Acts as a primer for viral RNA replication and remains covalently bound to viral genomic RNA. VPg is uridylylated prior to priming replication into VPg-pUpU. The oriI viral genomic sequence may act as a template for this. The VPg-pUpU is then used as primer on the genomic RNA poly(A) by the RNA-dependent RNA polymerase to replicate the viral genome. During genome replication, the VPg-RNA linkage is removed by the host TDP2, thereby accelerating replication. During the late stage of the replication cycle, host TDP2 is excluded from sites of viral RNA synthesis and encapsidation, allowing for the generation of progeny virions.</text>
</comment>
<dbReference type="GO" id="GO:0017111">
    <property type="term" value="F:ribonucleoside triphosphate phosphatase activity"/>
    <property type="evidence" value="ECO:0007669"/>
    <property type="project" value="UniProtKB-EC"/>
</dbReference>
<evidence type="ECO:0000256" key="17">
    <source>
        <dbReference type="ARBA" id="ARBA00022553"/>
    </source>
</evidence>
<evidence type="ECO:0000256" key="36">
    <source>
        <dbReference type="ARBA" id="ARBA00022844"/>
    </source>
</evidence>
<evidence type="ECO:0000256" key="34">
    <source>
        <dbReference type="ARBA" id="ARBA00022840"/>
    </source>
</evidence>
<dbReference type="SUPFAM" id="SSF56672">
    <property type="entry name" value="DNA/RNA polymerases"/>
    <property type="match status" value="1"/>
</dbReference>
<evidence type="ECO:0000259" key="61">
    <source>
        <dbReference type="PROSITE" id="PS51874"/>
    </source>
</evidence>
<comment type="catalytic activity">
    <reaction evidence="49">
        <text>Selective cleavage of Tyr-|-Gly bond in the picornavirus polyprotein.</text>
        <dbReference type="EC" id="3.4.22.29"/>
    </reaction>
</comment>
<evidence type="ECO:0000256" key="21">
    <source>
        <dbReference type="ARBA" id="ARBA00022670"/>
    </source>
</evidence>
<evidence type="ECO:0000256" key="48">
    <source>
        <dbReference type="ARBA" id="ARBA00023303"/>
    </source>
</evidence>
<evidence type="ECO:0000256" key="57">
    <source>
        <dbReference type="ARBA" id="ARBA00054285"/>
    </source>
</evidence>
<keyword evidence="31" id="KW-0788">Thiol protease</keyword>
<evidence type="ECO:0000256" key="26">
    <source>
        <dbReference type="ARBA" id="ARBA00022737"/>
    </source>
</evidence>
<dbReference type="Gene3D" id="6.10.20.20">
    <property type="entry name" value="Poliovirus 3A protein-like"/>
    <property type="match status" value="1"/>
</dbReference>
<dbReference type="FunFam" id="1.20.960.20:FF:000001">
    <property type="entry name" value="Genome polyprotein"/>
    <property type="match status" value="1"/>
</dbReference>